<evidence type="ECO:0000313" key="4">
    <source>
        <dbReference type="EMBL" id="PFG38600.1"/>
    </source>
</evidence>
<dbReference type="InterPro" id="IPR005561">
    <property type="entry name" value="ANTAR"/>
</dbReference>
<dbReference type="Pfam" id="PF03861">
    <property type="entry name" value="ANTAR"/>
    <property type="match status" value="1"/>
</dbReference>
<dbReference type="AlphaFoldDB" id="A0A2A9EK41"/>
<organism evidence="4 5">
    <name type="scientific">Georgenia soli</name>
    <dbReference type="NCBI Taxonomy" id="638953"/>
    <lineage>
        <taxon>Bacteria</taxon>
        <taxon>Bacillati</taxon>
        <taxon>Actinomycetota</taxon>
        <taxon>Actinomycetes</taxon>
        <taxon>Micrococcales</taxon>
        <taxon>Bogoriellaceae</taxon>
        <taxon>Georgenia</taxon>
    </lineage>
</organism>
<comment type="caution">
    <text evidence="4">The sequence shown here is derived from an EMBL/GenBank/DDBJ whole genome shotgun (WGS) entry which is preliminary data.</text>
</comment>
<dbReference type="PROSITE" id="PS50921">
    <property type="entry name" value="ANTAR"/>
    <property type="match status" value="1"/>
</dbReference>
<evidence type="ECO:0000256" key="2">
    <source>
        <dbReference type="ARBA" id="ARBA00023163"/>
    </source>
</evidence>
<keyword evidence="5" id="KW-1185">Reference proteome</keyword>
<name>A0A2A9EK41_9MICO</name>
<dbReference type="EMBL" id="PDJI01000004">
    <property type="protein sequence ID" value="PFG38600.1"/>
    <property type="molecule type" value="Genomic_DNA"/>
</dbReference>
<dbReference type="SMART" id="SM00065">
    <property type="entry name" value="GAF"/>
    <property type="match status" value="1"/>
</dbReference>
<keyword evidence="2" id="KW-0804">Transcription</keyword>
<dbReference type="InterPro" id="IPR003018">
    <property type="entry name" value="GAF"/>
</dbReference>
<dbReference type="InterPro" id="IPR012074">
    <property type="entry name" value="GAF_ANTAR"/>
</dbReference>
<dbReference type="InterPro" id="IPR029016">
    <property type="entry name" value="GAF-like_dom_sf"/>
</dbReference>
<proteinExistence type="predicted"/>
<dbReference type="Pfam" id="PF01590">
    <property type="entry name" value="GAF"/>
    <property type="match status" value="1"/>
</dbReference>
<dbReference type="SUPFAM" id="SSF55781">
    <property type="entry name" value="GAF domain-like"/>
    <property type="match status" value="1"/>
</dbReference>
<sequence length="232" mass="25499">MYDHDLFVSTLSDFVRTLVEPYDTDTVLDDLAASVRETLHLTGAGVSLAEDGRIRMATVIPPHLVLLENYQEEHQTGPSVDAFRESRAVVVSDADELRARWPGYAALAIECGTHAVAALPLALSGRTFGTLTMYAESREWPEPDLAAASLFGGMATAYLVHESVHQQQQQLNSQLTHALESRIVIEQAKGILAEAHGETVETAFERIRSHARSHSVKVRDVSEAIVRMGLRL</sequence>
<dbReference type="Gene3D" id="3.30.450.40">
    <property type="match status" value="1"/>
</dbReference>
<evidence type="ECO:0000313" key="5">
    <source>
        <dbReference type="Proteomes" id="UP000222106"/>
    </source>
</evidence>
<dbReference type="Proteomes" id="UP000222106">
    <property type="component" value="Unassembled WGS sequence"/>
</dbReference>
<gene>
    <name evidence="4" type="ORF">ATJ97_1084</name>
</gene>
<keyword evidence="1" id="KW-0805">Transcription regulation</keyword>
<reference evidence="4 5" key="1">
    <citation type="submission" date="2017-10" db="EMBL/GenBank/DDBJ databases">
        <title>Sequencing the genomes of 1000 actinobacteria strains.</title>
        <authorList>
            <person name="Klenk H.-P."/>
        </authorList>
    </citation>
    <scope>NUCLEOTIDE SEQUENCE [LARGE SCALE GENOMIC DNA]</scope>
    <source>
        <strain evidence="4 5">DSM 21838</strain>
    </source>
</reference>
<dbReference type="PIRSF" id="PIRSF036625">
    <property type="entry name" value="GAF_ANTAR"/>
    <property type="match status" value="1"/>
</dbReference>
<feature type="domain" description="ANTAR" evidence="3">
    <location>
        <begin position="165"/>
        <end position="226"/>
    </location>
</feature>
<protein>
    <submittedName>
        <fullName evidence="4">GAF domain-containing protein</fullName>
    </submittedName>
</protein>
<evidence type="ECO:0000259" key="3">
    <source>
        <dbReference type="PROSITE" id="PS50921"/>
    </source>
</evidence>
<dbReference type="Gene3D" id="1.10.10.10">
    <property type="entry name" value="Winged helix-like DNA-binding domain superfamily/Winged helix DNA-binding domain"/>
    <property type="match status" value="1"/>
</dbReference>
<dbReference type="SMART" id="SM01012">
    <property type="entry name" value="ANTAR"/>
    <property type="match status" value="1"/>
</dbReference>
<dbReference type="RefSeq" id="WP_170037126.1">
    <property type="nucleotide sequence ID" value="NZ_PDJI01000004.1"/>
</dbReference>
<dbReference type="InterPro" id="IPR036388">
    <property type="entry name" value="WH-like_DNA-bd_sf"/>
</dbReference>
<dbReference type="GO" id="GO:0003723">
    <property type="term" value="F:RNA binding"/>
    <property type="evidence" value="ECO:0007669"/>
    <property type="project" value="InterPro"/>
</dbReference>
<evidence type="ECO:0000256" key="1">
    <source>
        <dbReference type="ARBA" id="ARBA00023015"/>
    </source>
</evidence>
<accession>A0A2A9EK41</accession>